<evidence type="ECO:0000256" key="7">
    <source>
        <dbReference type="ARBA" id="ARBA00022723"/>
    </source>
</evidence>
<feature type="transmembrane region" description="Helical" evidence="13">
    <location>
        <begin position="132"/>
        <end position="152"/>
    </location>
</feature>
<dbReference type="GO" id="GO:0008237">
    <property type="term" value="F:metallopeptidase activity"/>
    <property type="evidence" value="ECO:0007669"/>
    <property type="project" value="UniProtKB-KW"/>
</dbReference>
<dbReference type="CDD" id="cd06158">
    <property type="entry name" value="S2P-M50_like_1"/>
    <property type="match status" value="1"/>
</dbReference>
<comment type="subcellular location">
    <subcellularLocation>
        <location evidence="2">Cell membrane</location>
        <topology evidence="2">Multi-pass membrane protein</topology>
    </subcellularLocation>
</comment>
<evidence type="ECO:0000256" key="8">
    <source>
        <dbReference type="ARBA" id="ARBA00022801"/>
    </source>
</evidence>
<evidence type="ECO:0000256" key="2">
    <source>
        <dbReference type="ARBA" id="ARBA00004651"/>
    </source>
</evidence>
<dbReference type="RefSeq" id="WP_022801242.1">
    <property type="nucleotide sequence ID" value="NZ_ATTJ01000001.1"/>
</dbReference>
<keyword evidence="12 13" id="KW-0472">Membrane</keyword>
<dbReference type="AlphaFoldDB" id="A0A221SXV0"/>
<evidence type="ECO:0000256" key="12">
    <source>
        <dbReference type="ARBA" id="ARBA00023136"/>
    </source>
</evidence>
<accession>A0A221SXV0</accession>
<evidence type="ECO:0000256" key="4">
    <source>
        <dbReference type="ARBA" id="ARBA00022475"/>
    </source>
</evidence>
<evidence type="ECO:0000256" key="3">
    <source>
        <dbReference type="ARBA" id="ARBA00007931"/>
    </source>
</evidence>
<protein>
    <submittedName>
        <fullName evidence="15">Site-2 protease family protein</fullName>
    </submittedName>
</protein>
<evidence type="ECO:0000256" key="1">
    <source>
        <dbReference type="ARBA" id="ARBA00001947"/>
    </source>
</evidence>
<dbReference type="GO" id="GO:0005886">
    <property type="term" value="C:plasma membrane"/>
    <property type="evidence" value="ECO:0007669"/>
    <property type="project" value="UniProtKB-SubCell"/>
</dbReference>
<feature type="domain" description="Peptidase M50" evidence="14">
    <location>
        <begin position="15"/>
        <end position="191"/>
    </location>
</feature>
<gene>
    <name evidence="15" type="ORF">DFI_11120</name>
</gene>
<evidence type="ECO:0000259" key="14">
    <source>
        <dbReference type="Pfam" id="PF02163"/>
    </source>
</evidence>
<dbReference type="KEGG" id="dfc:DFI_11120"/>
<evidence type="ECO:0000256" key="5">
    <source>
        <dbReference type="ARBA" id="ARBA00022670"/>
    </source>
</evidence>
<comment type="cofactor">
    <cofactor evidence="1">
        <name>Zn(2+)</name>
        <dbReference type="ChEBI" id="CHEBI:29105"/>
    </cofactor>
</comment>
<dbReference type="GO" id="GO:0046872">
    <property type="term" value="F:metal ion binding"/>
    <property type="evidence" value="ECO:0007669"/>
    <property type="project" value="UniProtKB-KW"/>
</dbReference>
<keyword evidence="4" id="KW-1003">Cell membrane</keyword>
<keyword evidence="9" id="KW-0862">Zinc</keyword>
<organism evidence="15 16">
    <name type="scientific">Deinococcus ficus</name>
    <dbReference type="NCBI Taxonomy" id="317577"/>
    <lineage>
        <taxon>Bacteria</taxon>
        <taxon>Thermotogati</taxon>
        <taxon>Deinococcota</taxon>
        <taxon>Deinococci</taxon>
        <taxon>Deinococcales</taxon>
        <taxon>Deinococcaceae</taxon>
        <taxon>Deinococcus</taxon>
    </lineage>
</organism>
<feature type="transmembrane region" description="Helical" evidence="13">
    <location>
        <begin position="58"/>
        <end position="75"/>
    </location>
</feature>
<proteinExistence type="inferred from homology"/>
<keyword evidence="7" id="KW-0479">Metal-binding</keyword>
<dbReference type="OrthoDB" id="9800627at2"/>
<dbReference type="Proteomes" id="UP000259030">
    <property type="component" value="Chromosome"/>
</dbReference>
<evidence type="ECO:0000256" key="6">
    <source>
        <dbReference type="ARBA" id="ARBA00022692"/>
    </source>
</evidence>
<name>A0A221SXV0_9DEIO</name>
<keyword evidence="10 13" id="KW-1133">Transmembrane helix</keyword>
<keyword evidence="6 13" id="KW-0812">Transmembrane</keyword>
<evidence type="ECO:0000256" key="9">
    <source>
        <dbReference type="ARBA" id="ARBA00022833"/>
    </source>
</evidence>
<evidence type="ECO:0000256" key="11">
    <source>
        <dbReference type="ARBA" id="ARBA00023049"/>
    </source>
</evidence>
<reference evidence="15 16" key="1">
    <citation type="submission" date="2017-05" db="EMBL/GenBank/DDBJ databases">
        <title>The complete genome sequence of Deinococcus ficus isolated from the rhizosphere of the Ficus religiosa L. in Taiwan.</title>
        <authorList>
            <person name="Wu K.-M."/>
            <person name="Liao T.-L."/>
            <person name="Liu Y.-M."/>
            <person name="Young C.-C."/>
            <person name="Tsai S.-F."/>
        </authorList>
    </citation>
    <scope>NUCLEOTIDE SEQUENCE [LARGE SCALE GENOMIC DNA]</scope>
    <source>
        <strain evidence="15 16">CC-FR2-10</strain>
    </source>
</reference>
<keyword evidence="5 15" id="KW-0645">Protease</keyword>
<dbReference type="InterPro" id="IPR008915">
    <property type="entry name" value="Peptidase_M50"/>
</dbReference>
<dbReference type="PANTHER" id="PTHR35864">
    <property type="entry name" value="ZINC METALLOPROTEASE MJ0611-RELATED"/>
    <property type="match status" value="1"/>
</dbReference>
<dbReference type="PANTHER" id="PTHR35864:SF1">
    <property type="entry name" value="ZINC METALLOPROTEASE YWHC-RELATED"/>
    <property type="match status" value="1"/>
</dbReference>
<dbReference type="EMBL" id="CP021081">
    <property type="protein sequence ID" value="ASN81477.1"/>
    <property type="molecule type" value="Genomic_DNA"/>
</dbReference>
<keyword evidence="16" id="KW-1185">Reference proteome</keyword>
<dbReference type="InterPro" id="IPR052348">
    <property type="entry name" value="Metallopeptidase_M50B"/>
</dbReference>
<feature type="transmembrane region" description="Helical" evidence="13">
    <location>
        <begin position="87"/>
        <end position="112"/>
    </location>
</feature>
<dbReference type="Pfam" id="PF02163">
    <property type="entry name" value="Peptidase_M50"/>
    <property type="match status" value="1"/>
</dbReference>
<dbReference type="InterPro" id="IPR044537">
    <property type="entry name" value="Rip2-like"/>
</dbReference>
<evidence type="ECO:0000256" key="13">
    <source>
        <dbReference type="SAM" id="Phobius"/>
    </source>
</evidence>
<evidence type="ECO:0000313" key="16">
    <source>
        <dbReference type="Proteomes" id="UP000259030"/>
    </source>
</evidence>
<keyword evidence="8" id="KW-0378">Hydrolase</keyword>
<sequence>MLDLLSRDPTAFVITALALILSLTVHEFAHALTADRLGDPTPRAFGRVTLNPAKHLDPFGALLLLFAGFGFAKPVPVSGSRVGRWGMVGVAAAGPLSNVLIAALCALIMKLLPIEALLAFDGAGNPLALKTLGTVLFTVLSINIVLAVFNLIPIPLLDGSRIVGGLVPSLGRSLAQFEAQPFSFLLVMGVILLGREPIGRLLGSVQEWVLRLIF</sequence>
<evidence type="ECO:0000256" key="10">
    <source>
        <dbReference type="ARBA" id="ARBA00022989"/>
    </source>
</evidence>
<evidence type="ECO:0000313" key="15">
    <source>
        <dbReference type="EMBL" id="ASN81477.1"/>
    </source>
</evidence>
<comment type="similarity">
    <text evidence="3">Belongs to the peptidase M50B family.</text>
</comment>
<keyword evidence="11" id="KW-0482">Metalloprotease</keyword>
<dbReference type="GO" id="GO:0006508">
    <property type="term" value="P:proteolysis"/>
    <property type="evidence" value="ECO:0007669"/>
    <property type="project" value="UniProtKB-KW"/>
</dbReference>